<dbReference type="InterPro" id="IPR022560">
    <property type="entry name" value="DUF3473"/>
</dbReference>
<dbReference type="GO" id="GO:0005975">
    <property type="term" value="P:carbohydrate metabolic process"/>
    <property type="evidence" value="ECO:0007669"/>
    <property type="project" value="InterPro"/>
</dbReference>
<dbReference type="PROSITE" id="PS51677">
    <property type="entry name" value="NODB"/>
    <property type="match status" value="1"/>
</dbReference>
<feature type="domain" description="NodB homology" evidence="1">
    <location>
        <begin position="35"/>
        <end position="293"/>
    </location>
</feature>
<dbReference type="RefSeq" id="WP_114694384.1">
    <property type="nucleotide sequence ID" value="NZ_QQOH01000001.1"/>
</dbReference>
<dbReference type="AlphaFoldDB" id="A0A369WUI9"/>
<dbReference type="EMBL" id="QQOH01000001">
    <property type="protein sequence ID" value="RDE24793.1"/>
    <property type="molecule type" value="Genomic_DNA"/>
</dbReference>
<dbReference type="InterPro" id="IPR014344">
    <property type="entry name" value="XrtA_polysacc_deacetyl"/>
</dbReference>
<dbReference type="Pfam" id="PF11959">
    <property type="entry name" value="DUF3473"/>
    <property type="match status" value="1"/>
</dbReference>
<gene>
    <name evidence="2" type="ORF">DV711_04205</name>
</gene>
<keyword evidence="3" id="KW-1185">Reference proteome</keyword>
<dbReference type="Pfam" id="PF01522">
    <property type="entry name" value="Polysacc_deac_1"/>
    <property type="match status" value="1"/>
</dbReference>
<name>A0A369WUI9_9GAMM</name>
<dbReference type="Gene3D" id="3.20.20.370">
    <property type="entry name" value="Glycoside hydrolase/deacetylase"/>
    <property type="match status" value="1"/>
</dbReference>
<evidence type="ECO:0000313" key="3">
    <source>
        <dbReference type="Proteomes" id="UP000253769"/>
    </source>
</evidence>
<dbReference type="PANTHER" id="PTHR47561:SF1">
    <property type="entry name" value="POLYSACCHARIDE DEACETYLASE FAMILY PROTEIN (AFU_ORTHOLOGUE AFUA_6G05030)"/>
    <property type="match status" value="1"/>
</dbReference>
<dbReference type="PANTHER" id="PTHR47561">
    <property type="entry name" value="POLYSACCHARIDE DEACETYLASE FAMILY PROTEIN (AFU_ORTHOLOGUE AFUA_6G05030)"/>
    <property type="match status" value="1"/>
</dbReference>
<dbReference type="InterPro" id="IPR002509">
    <property type="entry name" value="NODB_dom"/>
</dbReference>
<sequence length="293" mass="34318">MKPLNLPRKIPDFSALSFDIEDFFQVAAFENQCPVESWPRYECRVEANVEKLLELLEGHSTQATFFTLGWIAERYPQLVKRIVDSGHELASHGYNHQRINLLNQQQFRDDIRSSKLLLEELSGLRIDGYRAPSFSFTEQCPWITEELLEAGYLYSSSINPVPHDLYGYANAPRTPFLWPNGLLELPVTTYELLGKRIPCAGGGYFRLYPYLVFRHLMRKAIQQLQTPAIYYLHPWELDPLQPRIKGASLKSRFRHYINLSKTEQRLRQLLRDFNWVPIRQLQPVSETLYQRAD</sequence>
<proteinExistence type="predicted"/>
<dbReference type="GO" id="GO:0016810">
    <property type="term" value="F:hydrolase activity, acting on carbon-nitrogen (but not peptide) bonds"/>
    <property type="evidence" value="ECO:0007669"/>
    <property type="project" value="InterPro"/>
</dbReference>
<protein>
    <submittedName>
        <fullName evidence="2">DUF3473 domain-containing protein</fullName>
    </submittedName>
</protein>
<dbReference type="InterPro" id="IPR011330">
    <property type="entry name" value="Glyco_hydro/deAcase_b/a-brl"/>
</dbReference>
<organism evidence="2 3">
    <name type="scientific">Motiliproteus coralliicola</name>
    <dbReference type="NCBI Taxonomy" id="2283196"/>
    <lineage>
        <taxon>Bacteria</taxon>
        <taxon>Pseudomonadati</taxon>
        <taxon>Pseudomonadota</taxon>
        <taxon>Gammaproteobacteria</taxon>
        <taxon>Oceanospirillales</taxon>
        <taxon>Oceanospirillaceae</taxon>
        <taxon>Motiliproteus</taxon>
    </lineage>
</organism>
<evidence type="ECO:0000259" key="1">
    <source>
        <dbReference type="PROSITE" id="PS51677"/>
    </source>
</evidence>
<evidence type="ECO:0000313" key="2">
    <source>
        <dbReference type="EMBL" id="RDE24793.1"/>
    </source>
</evidence>
<dbReference type="CDD" id="cd10941">
    <property type="entry name" value="CE4_PuuE_HpPgdA_like_2"/>
    <property type="match status" value="1"/>
</dbReference>
<dbReference type="OrthoDB" id="9784220at2"/>
<reference evidence="2 3" key="1">
    <citation type="submission" date="2018-07" db="EMBL/GenBank/DDBJ databases">
        <title>Motiliproteus coralliicola sp. nov., a bacterium isolated from Coral.</title>
        <authorList>
            <person name="Wang G."/>
        </authorList>
    </citation>
    <scope>NUCLEOTIDE SEQUENCE [LARGE SCALE GENOMIC DNA]</scope>
    <source>
        <strain evidence="2 3">C34</strain>
    </source>
</reference>
<accession>A0A369WUI9</accession>
<dbReference type="NCBIfam" id="TIGR03006">
    <property type="entry name" value="pepcterm_polyde"/>
    <property type="match status" value="1"/>
</dbReference>
<comment type="caution">
    <text evidence="2">The sequence shown here is derived from an EMBL/GenBank/DDBJ whole genome shotgun (WGS) entry which is preliminary data.</text>
</comment>
<dbReference type="SUPFAM" id="SSF88713">
    <property type="entry name" value="Glycoside hydrolase/deacetylase"/>
    <property type="match status" value="1"/>
</dbReference>
<dbReference type="Proteomes" id="UP000253769">
    <property type="component" value="Unassembled WGS sequence"/>
</dbReference>
<dbReference type="InterPro" id="IPR045235">
    <property type="entry name" value="PuuE_HpPgdA-like"/>
</dbReference>